<accession>A0A383EV62</accession>
<feature type="non-terminal residue" evidence="1">
    <location>
        <position position="37"/>
    </location>
</feature>
<proteinExistence type="predicted"/>
<reference evidence="1" key="1">
    <citation type="submission" date="2018-05" db="EMBL/GenBank/DDBJ databases">
        <authorList>
            <person name="Lanie J.A."/>
            <person name="Ng W.-L."/>
            <person name="Kazmierczak K.M."/>
            <person name="Andrzejewski T.M."/>
            <person name="Davidsen T.M."/>
            <person name="Wayne K.J."/>
            <person name="Tettelin H."/>
            <person name="Glass J.I."/>
            <person name="Rusch D."/>
            <person name="Podicherti R."/>
            <person name="Tsui H.-C.T."/>
            <person name="Winkler M.E."/>
        </authorList>
    </citation>
    <scope>NUCLEOTIDE SEQUENCE</scope>
</reference>
<sequence>MKMKTYLYLLVAFGLLCPVVAQQKEKERSKVLQTSER</sequence>
<evidence type="ECO:0000313" key="1">
    <source>
        <dbReference type="EMBL" id="SVE60832.1"/>
    </source>
</evidence>
<protein>
    <submittedName>
        <fullName evidence="1">Uncharacterized protein</fullName>
    </submittedName>
</protein>
<organism evidence="1">
    <name type="scientific">marine metagenome</name>
    <dbReference type="NCBI Taxonomy" id="408172"/>
    <lineage>
        <taxon>unclassified sequences</taxon>
        <taxon>metagenomes</taxon>
        <taxon>ecological metagenomes</taxon>
    </lineage>
</organism>
<dbReference type="EMBL" id="UINC01229210">
    <property type="protein sequence ID" value="SVE60832.1"/>
    <property type="molecule type" value="Genomic_DNA"/>
</dbReference>
<gene>
    <name evidence="1" type="ORF">METZ01_LOCUS513686</name>
</gene>
<dbReference type="AlphaFoldDB" id="A0A383EV62"/>
<name>A0A383EV62_9ZZZZ</name>